<feature type="chain" id="PRO_5011521143" evidence="1">
    <location>
        <begin position="22"/>
        <end position="681"/>
    </location>
</feature>
<accession>A0A1I2RRU9</accession>
<dbReference type="OrthoDB" id="843723at2"/>
<evidence type="ECO:0000313" key="2">
    <source>
        <dbReference type="EMBL" id="SFG40476.1"/>
    </source>
</evidence>
<reference evidence="3" key="1">
    <citation type="submission" date="2016-10" db="EMBL/GenBank/DDBJ databases">
        <authorList>
            <person name="Varghese N."/>
            <person name="Submissions S."/>
        </authorList>
    </citation>
    <scope>NUCLEOTIDE SEQUENCE [LARGE SCALE GENOMIC DNA]</scope>
    <source>
        <strain evidence="3">LP51</strain>
    </source>
</reference>
<dbReference type="InterPro" id="IPR015943">
    <property type="entry name" value="WD40/YVTN_repeat-like_dom_sf"/>
</dbReference>
<organism evidence="2 3">
    <name type="scientific">Pontibacter chinhatensis</name>
    <dbReference type="NCBI Taxonomy" id="1436961"/>
    <lineage>
        <taxon>Bacteria</taxon>
        <taxon>Pseudomonadati</taxon>
        <taxon>Bacteroidota</taxon>
        <taxon>Cytophagia</taxon>
        <taxon>Cytophagales</taxon>
        <taxon>Hymenobacteraceae</taxon>
        <taxon>Pontibacter</taxon>
    </lineage>
</organism>
<dbReference type="RefSeq" id="WP_139217778.1">
    <property type="nucleotide sequence ID" value="NZ_FOOT01000002.1"/>
</dbReference>
<dbReference type="EMBL" id="FOOT01000002">
    <property type="protein sequence ID" value="SFG40476.1"/>
    <property type="molecule type" value="Genomic_DNA"/>
</dbReference>
<evidence type="ECO:0000256" key="1">
    <source>
        <dbReference type="SAM" id="SignalP"/>
    </source>
</evidence>
<proteinExistence type="predicted"/>
<dbReference type="SUPFAM" id="SSF50998">
    <property type="entry name" value="Quinoprotein alcohol dehydrogenase-like"/>
    <property type="match status" value="1"/>
</dbReference>
<dbReference type="Proteomes" id="UP000198724">
    <property type="component" value="Unassembled WGS sequence"/>
</dbReference>
<evidence type="ECO:0000313" key="3">
    <source>
        <dbReference type="Proteomes" id="UP000198724"/>
    </source>
</evidence>
<dbReference type="STRING" id="1436961.SAMN05421739_102408"/>
<keyword evidence="1" id="KW-0732">Signal</keyword>
<dbReference type="InterPro" id="IPR011047">
    <property type="entry name" value="Quinoprotein_ADH-like_sf"/>
</dbReference>
<protein>
    <submittedName>
        <fullName evidence="2">Uncharacterized protein</fullName>
    </submittedName>
</protein>
<gene>
    <name evidence="2" type="ORF">SAMN05421739_102408</name>
</gene>
<feature type="signal peptide" evidence="1">
    <location>
        <begin position="1"/>
        <end position="21"/>
    </location>
</feature>
<keyword evidence="3" id="KW-1185">Reference proteome</keyword>
<dbReference type="AlphaFoldDB" id="A0A1I2RRU9"/>
<name>A0A1I2RRU9_9BACT</name>
<dbReference type="Gene3D" id="2.130.10.10">
    <property type="entry name" value="YVTN repeat-like/Quinoprotein amine dehydrogenase"/>
    <property type="match status" value="2"/>
</dbReference>
<sequence>MKKHILLCSLGLVLCSLPGWGQTKQTAQTAAAPREGKSVLPKDAAARATAGAGKFTDLGPQVGAAAIQGSVFAKDDRGREMAYTVVRGEPAHLLGYDVQTNKLVVDLPLEKTDGVWDLAVSSDGWLYVPSASGYLFKHRPGTQQIENLGYTLPGETYLWDLAAGKDGEIFGASYPGCRVFRYHPKDGFSDVGKGPLVEGEKYVRSLVYHEKTGKIYAGVGSHAHLVELDPRTGEKTEFLPQEFKSHEFVYNMSLLPGMKGGDRLLALITSGGENKSLVINLKTKKVEQVLGNLDVRSASLSPDKRLMYYTSNGKLHTLNLAKPAEQAKEVMATSGAITMNWSKGEGLSMITSGKEVVKYNPATGKSTVAKLDVPELPIPIQSIMSGPDGRIWTAGYVAGGHGVFDPATGKTVTLKGLHQTEGMAVQGSRIFFGVYPHGRLYVYDTQKPWDMAQQNPRLIQQVQGQSRPFAITSADAKGTMFFGMVPEYGLLGGSLLEYDPQSDKLVDHKAVMENQSIVALCHQKNMVFGGTSVWGGIGAHPTEQEGKLFVWDATTGKKVFETVPVPGAKAVTCLKVAPDGKLWGVAGGTLFTYSIEEKKVLTRHELYFISEERANNFVWRDAFLVMHPNGLVYGTANDELFVVNPETMEIQKLEKNASLLTLGKDNKLYFRRGTHLWSYEP</sequence>